<gene>
    <name evidence="2" type="ORF">TVAG_065780</name>
</gene>
<dbReference type="SMR" id="A2ELY2"/>
<evidence type="ECO:0000256" key="1">
    <source>
        <dbReference type="PROSITE-ProRule" id="PRU00221"/>
    </source>
</evidence>
<dbReference type="InParanoid" id="A2ELY2"/>
<dbReference type="PANTHER" id="PTHR44464:SF1">
    <property type="entry name" value="WD REPEAT-CONTAINING PROTEIN 17"/>
    <property type="match status" value="1"/>
</dbReference>
<evidence type="ECO:0000313" key="2">
    <source>
        <dbReference type="EMBL" id="EAY06321.1"/>
    </source>
</evidence>
<dbReference type="SMART" id="SM00320">
    <property type="entry name" value="WD40"/>
    <property type="match status" value="8"/>
</dbReference>
<dbReference type="PROSITE" id="PS50082">
    <property type="entry name" value="WD_REPEATS_2"/>
    <property type="match status" value="3"/>
</dbReference>
<dbReference type="InterPro" id="IPR015943">
    <property type="entry name" value="WD40/YVTN_repeat-like_dom_sf"/>
</dbReference>
<evidence type="ECO:0008006" key="4">
    <source>
        <dbReference type="Google" id="ProtNLM"/>
    </source>
</evidence>
<dbReference type="PROSITE" id="PS50294">
    <property type="entry name" value="WD_REPEATS_REGION"/>
    <property type="match status" value="1"/>
</dbReference>
<reference evidence="2" key="2">
    <citation type="journal article" date="2007" name="Science">
        <title>Draft genome sequence of the sexually transmitted pathogen Trichomonas vaginalis.</title>
        <authorList>
            <person name="Carlton J.M."/>
            <person name="Hirt R.P."/>
            <person name="Silva J.C."/>
            <person name="Delcher A.L."/>
            <person name="Schatz M."/>
            <person name="Zhao Q."/>
            <person name="Wortman J.R."/>
            <person name="Bidwell S.L."/>
            <person name="Alsmark U.C.M."/>
            <person name="Besteiro S."/>
            <person name="Sicheritz-Ponten T."/>
            <person name="Noel C.J."/>
            <person name="Dacks J.B."/>
            <person name="Foster P.G."/>
            <person name="Simillion C."/>
            <person name="Van de Peer Y."/>
            <person name="Miranda-Saavedra D."/>
            <person name="Barton G.J."/>
            <person name="Westrop G.D."/>
            <person name="Mueller S."/>
            <person name="Dessi D."/>
            <person name="Fiori P.L."/>
            <person name="Ren Q."/>
            <person name="Paulsen I."/>
            <person name="Zhang H."/>
            <person name="Bastida-Corcuera F.D."/>
            <person name="Simoes-Barbosa A."/>
            <person name="Brown M.T."/>
            <person name="Hayes R.D."/>
            <person name="Mukherjee M."/>
            <person name="Okumura C.Y."/>
            <person name="Schneider R."/>
            <person name="Smith A.J."/>
            <person name="Vanacova S."/>
            <person name="Villalvazo M."/>
            <person name="Haas B.J."/>
            <person name="Pertea M."/>
            <person name="Feldblyum T.V."/>
            <person name="Utterback T.R."/>
            <person name="Shu C.L."/>
            <person name="Osoegawa K."/>
            <person name="de Jong P.J."/>
            <person name="Hrdy I."/>
            <person name="Horvathova L."/>
            <person name="Zubacova Z."/>
            <person name="Dolezal P."/>
            <person name="Malik S.B."/>
            <person name="Logsdon J.M. Jr."/>
            <person name="Henze K."/>
            <person name="Gupta A."/>
            <person name="Wang C.C."/>
            <person name="Dunne R.L."/>
            <person name="Upcroft J.A."/>
            <person name="Upcroft P."/>
            <person name="White O."/>
            <person name="Salzberg S.L."/>
            <person name="Tang P."/>
            <person name="Chiu C.-H."/>
            <person name="Lee Y.-S."/>
            <person name="Embley T.M."/>
            <person name="Coombs G.H."/>
            <person name="Mottram J.C."/>
            <person name="Tachezy J."/>
            <person name="Fraser-Liggett C.M."/>
            <person name="Johnson P.J."/>
        </authorList>
    </citation>
    <scope>NUCLEOTIDE SEQUENCE [LARGE SCALE GENOMIC DNA]</scope>
    <source>
        <strain evidence="2">G3</strain>
    </source>
</reference>
<dbReference type="SUPFAM" id="SSF50978">
    <property type="entry name" value="WD40 repeat-like"/>
    <property type="match status" value="1"/>
</dbReference>
<dbReference type="KEGG" id="tva:4764194"/>
<dbReference type="InterPro" id="IPR001680">
    <property type="entry name" value="WD40_rpt"/>
</dbReference>
<dbReference type="OrthoDB" id="2161379at2759"/>
<organism evidence="2 3">
    <name type="scientific">Trichomonas vaginalis (strain ATCC PRA-98 / G3)</name>
    <dbReference type="NCBI Taxonomy" id="412133"/>
    <lineage>
        <taxon>Eukaryota</taxon>
        <taxon>Metamonada</taxon>
        <taxon>Parabasalia</taxon>
        <taxon>Trichomonadida</taxon>
        <taxon>Trichomonadidae</taxon>
        <taxon>Trichomonas</taxon>
    </lineage>
</organism>
<dbReference type="InterPro" id="IPR036322">
    <property type="entry name" value="WD40_repeat_dom_sf"/>
</dbReference>
<dbReference type="PANTHER" id="PTHR44464">
    <property type="entry name" value="WD REPEAT-CONTAINING PROTEIN 17"/>
    <property type="match status" value="1"/>
</dbReference>
<dbReference type="EMBL" id="DS113426">
    <property type="protein sequence ID" value="EAY06321.1"/>
    <property type="molecule type" value="Genomic_DNA"/>
</dbReference>
<proteinExistence type="predicted"/>
<name>A2ELY2_TRIV3</name>
<dbReference type="Gene3D" id="2.130.10.10">
    <property type="entry name" value="YVTN repeat-like/Quinoprotein amine dehydrogenase"/>
    <property type="match status" value="3"/>
</dbReference>
<feature type="repeat" description="WD" evidence="1">
    <location>
        <begin position="394"/>
        <end position="427"/>
    </location>
</feature>
<dbReference type="RefSeq" id="XP_001318544.1">
    <property type="nucleotide sequence ID" value="XM_001318509.1"/>
</dbReference>
<dbReference type="Proteomes" id="UP000001542">
    <property type="component" value="Unassembled WGS sequence"/>
</dbReference>
<reference evidence="2" key="1">
    <citation type="submission" date="2006-10" db="EMBL/GenBank/DDBJ databases">
        <authorList>
            <person name="Amadeo P."/>
            <person name="Zhao Q."/>
            <person name="Wortman J."/>
            <person name="Fraser-Liggett C."/>
            <person name="Carlton J."/>
        </authorList>
    </citation>
    <scope>NUCLEOTIDE SEQUENCE</scope>
    <source>
        <strain evidence="2">G3</strain>
    </source>
</reference>
<dbReference type="Pfam" id="PF00400">
    <property type="entry name" value="WD40"/>
    <property type="match status" value="4"/>
</dbReference>
<feature type="repeat" description="WD" evidence="1">
    <location>
        <begin position="307"/>
        <end position="349"/>
    </location>
</feature>
<accession>A2ELY2</accession>
<dbReference type="STRING" id="5722.A2ELY2"/>
<dbReference type="VEuPathDB" id="TrichDB:TVAGG3_0988640"/>
<feature type="repeat" description="WD" evidence="1">
    <location>
        <begin position="518"/>
        <end position="560"/>
    </location>
</feature>
<keyword evidence="1" id="KW-0853">WD repeat</keyword>
<keyword evidence="3" id="KW-1185">Reference proteome</keyword>
<dbReference type="AlphaFoldDB" id="A2ELY2"/>
<evidence type="ECO:0000313" key="3">
    <source>
        <dbReference type="Proteomes" id="UP000001542"/>
    </source>
</evidence>
<dbReference type="eggNOG" id="KOG0644">
    <property type="taxonomic scope" value="Eukaryota"/>
</dbReference>
<dbReference type="InterPro" id="IPR011047">
    <property type="entry name" value="Quinoprotein_ADH-like_sf"/>
</dbReference>
<dbReference type="VEuPathDB" id="TrichDB:TVAG_065780"/>
<dbReference type="SUPFAM" id="SSF50998">
    <property type="entry name" value="Quinoprotein alcohol dehydrogenase-like"/>
    <property type="match status" value="1"/>
</dbReference>
<protein>
    <recommendedName>
        <fullName evidence="4">WD repeat protein</fullName>
    </recommendedName>
</protein>
<sequence>MIPLRRIATAASGIDYSSSLLISSNDKYYVYGSSFCLYLYEIPEMKQTEFICQGYDKFRMIRLSPTEYDIAFILNASKKMYFFNLITHQITDYIGKIEYPITDIQYTCDGLEIIISCATISVFHIVNTKTLASEIVQVTAGIPRTFAPIPGQPNTILYSAEEKEIDLIDLESREVTKTNVRATPMCIKFDPLNSSNCMIITRSKKWGYVLISQTIRVITISECRHIKMLSGDWIPSMPGHIITGDGNFGIIYIWSVSSGNLVYQQSIGDSPITNITRISNKDMVIAFGDGSIGIYDCLSKTYKNKVPRAHTNTIFSGAFLPSDPSLFASVSADKRICFWKIPTLEEVQSISLEDSKHALFCIGFSEGGGFIAVGDSEGNIYIHNLKLNKIVMKEKLHSKAVMGISWSPSNPSIIATSSEDHTCKIYDTVKRGILFQITVNAKMRRCRWSPNGKAIGIACANGSVYVRHDDGVYTNVKVSESKVFDVCWSKFDPNKIAAIDDDGGVHLIDLTTRTSISAKEHKGPVRAIEFTSNGENILMTGGHDGMICFWDGNNLNLIKRYICHSSHIYGIFTHPQFPSLAISVSRDCTVRLWSLEHLFPKNKLKMMISEQNFACKISQKDGSENIDKLIRRMSKENTKINFKITDIIHVNDIMRIQKKRINKICQNLPTNSSEIQRLKSAKKVALEAADLSLKCGKLKKYCELMFLCGEYDAAIAVAPSVSYSFWKSLVLAKSKLCEGTEEESDLLIIAGQTEDALESLMKQGLFSIAILLVAGTRDFQNQPSSVSVFNPPEDDLICKYILDSTEEVNLTLYSVVSKMAANYTKEGKPLHAAASFLSIGDVDGCVNKLFMCGELTWCLEISKMAKRKYDFVEETVFKLCTLNGLGKEYFLTLDLHMKKKMVSFLNIKNETELDELFTKCGMKTSEQLLESSRSLKGLSLAKVKMTAGKIEEGLVLLINLAKNSFSNYDFNTLEEIAELIKNCGTSLDTKMPMWYTAVAIVHYVGLYKAFWNGFSTVLSCLQDSFKYCATQSNEQWLIERIEETRLLSVMGMSIKSVPTAEFYAEEWNLKENENVKISIQISKSGNVTGGKTMIVATAGVIPIDIDKSLQYSICTGEPIKENPFILENNRARMTISEALMLFSVSPFSPLPTMKYIIPY</sequence>